<keyword evidence="2" id="KW-0645">Protease</keyword>
<evidence type="ECO:0000256" key="4">
    <source>
        <dbReference type="ARBA" id="ARBA00022807"/>
    </source>
</evidence>
<protein>
    <submittedName>
        <fullName evidence="6">C40 family peptidase</fullName>
    </submittedName>
</protein>
<accession>A0ABV7F074</accession>
<comment type="similarity">
    <text evidence="1">Belongs to the peptidase C40 family.</text>
</comment>
<gene>
    <name evidence="6" type="ORF">ACFOFO_05470</name>
</gene>
<dbReference type="InterPro" id="IPR000064">
    <property type="entry name" value="NLP_P60_dom"/>
</dbReference>
<comment type="caution">
    <text evidence="6">The sequence shown here is derived from an EMBL/GenBank/DDBJ whole genome shotgun (WGS) entry which is preliminary data.</text>
</comment>
<evidence type="ECO:0000256" key="1">
    <source>
        <dbReference type="ARBA" id="ARBA00007074"/>
    </source>
</evidence>
<proteinExistence type="inferred from homology"/>
<name>A0ABV7F074_9BURK</name>
<dbReference type="Pfam" id="PF00877">
    <property type="entry name" value="NLPC_P60"/>
    <property type="match status" value="1"/>
</dbReference>
<dbReference type="InterPro" id="IPR038765">
    <property type="entry name" value="Papain-like_cys_pep_sf"/>
</dbReference>
<keyword evidence="4" id="KW-0788">Thiol protease</keyword>
<dbReference type="RefSeq" id="WP_390323575.1">
    <property type="nucleotide sequence ID" value="NZ_JBHRTP010000012.1"/>
</dbReference>
<dbReference type="PANTHER" id="PTHR47053:SF1">
    <property type="entry name" value="MUREIN DD-ENDOPEPTIDASE MEPH-RELATED"/>
    <property type="match status" value="1"/>
</dbReference>
<evidence type="ECO:0000313" key="6">
    <source>
        <dbReference type="EMBL" id="MFC3107410.1"/>
    </source>
</evidence>
<evidence type="ECO:0000256" key="2">
    <source>
        <dbReference type="ARBA" id="ARBA00022670"/>
    </source>
</evidence>
<keyword evidence="3" id="KW-0378">Hydrolase</keyword>
<dbReference type="Proteomes" id="UP001595530">
    <property type="component" value="Unassembled WGS sequence"/>
</dbReference>
<keyword evidence="7" id="KW-1185">Reference proteome</keyword>
<evidence type="ECO:0000313" key="7">
    <source>
        <dbReference type="Proteomes" id="UP001595530"/>
    </source>
</evidence>
<dbReference type="PROSITE" id="PS51935">
    <property type="entry name" value="NLPC_P60"/>
    <property type="match status" value="1"/>
</dbReference>
<sequence>MTTSQLQRLRRILVSVGLALASGCGAGLAWSREAPDPPEAAIVAAPAVSAAAAIVTPPAAATPLTKLQVLSNRASELALRAIGMLGINYKYGGNTPENGLDCSGLVRYVFKESWGTNLPRTALEISHVGEKIDSTDLQPGDLVFYNTLKRGFSHVGIYLGDNKFIHAPSSGGQVRIESMDLGYWKKRFNGARRVSNPAAPQ</sequence>
<dbReference type="SUPFAM" id="SSF54001">
    <property type="entry name" value="Cysteine proteinases"/>
    <property type="match status" value="1"/>
</dbReference>
<dbReference type="InterPro" id="IPR051202">
    <property type="entry name" value="Peptidase_C40"/>
</dbReference>
<organism evidence="6 7">
    <name type="scientific">Undibacterium arcticum</name>
    <dbReference type="NCBI Taxonomy" id="1762892"/>
    <lineage>
        <taxon>Bacteria</taxon>
        <taxon>Pseudomonadati</taxon>
        <taxon>Pseudomonadota</taxon>
        <taxon>Betaproteobacteria</taxon>
        <taxon>Burkholderiales</taxon>
        <taxon>Oxalobacteraceae</taxon>
        <taxon>Undibacterium</taxon>
    </lineage>
</organism>
<feature type="domain" description="NlpC/P60" evidence="5">
    <location>
        <begin position="71"/>
        <end position="195"/>
    </location>
</feature>
<evidence type="ECO:0000256" key="3">
    <source>
        <dbReference type="ARBA" id="ARBA00022801"/>
    </source>
</evidence>
<dbReference type="EMBL" id="JBHRTP010000012">
    <property type="protein sequence ID" value="MFC3107410.1"/>
    <property type="molecule type" value="Genomic_DNA"/>
</dbReference>
<evidence type="ECO:0000259" key="5">
    <source>
        <dbReference type="PROSITE" id="PS51935"/>
    </source>
</evidence>
<reference evidence="7" key="1">
    <citation type="journal article" date="2019" name="Int. J. Syst. Evol. Microbiol.">
        <title>The Global Catalogue of Microorganisms (GCM) 10K type strain sequencing project: providing services to taxonomists for standard genome sequencing and annotation.</title>
        <authorList>
            <consortium name="The Broad Institute Genomics Platform"/>
            <consortium name="The Broad Institute Genome Sequencing Center for Infectious Disease"/>
            <person name="Wu L."/>
            <person name="Ma J."/>
        </authorList>
    </citation>
    <scope>NUCLEOTIDE SEQUENCE [LARGE SCALE GENOMIC DNA]</scope>
    <source>
        <strain evidence="7">KCTC 42986</strain>
    </source>
</reference>
<dbReference type="PANTHER" id="PTHR47053">
    <property type="entry name" value="MUREIN DD-ENDOPEPTIDASE MEPH-RELATED"/>
    <property type="match status" value="1"/>
</dbReference>
<dbReference type="Gene3D" id="3.90.1720.10">
    <property type="entry name" value="endopeptidase domain like (from Nostoc punctiforme)"/>
    <property type="match status" value="1"/>
</dbReference>